<dbReference type="Gene3D" id="3.40.50.720">
    <property type="entry name" value="NAD(P)-binding Rossmann-like Domain"/>
    <property type="match status" value="1"/>
</dbReference>
<feature type="binding site" evidence="9 10">
    <location>
        <position position="221"/>
    </location>
    <ligand>
        <name>Mg(2+)</name>
        <dbReference type="ChEBI" id="CHEBI:18420"/>
        <label>1</label>
    </ligand>
</feature>
<dbReference type="Pfam" id="PF07991">
    <property type="entry name" value="KARI_N"/>
    <property type="match status" value="1"/>
</dbReference>
<comment type="cofactor">
    <cofactor evidence="9">
        <name>Mg(2+)</name>
        <dbReference type="ChEBI" id="CHEBI:18420"/>
    </cofactor>
    <text evidence="9">Binds 2 magnesium ions per subunit.</text>
</comment>
<keyword evidence="9" id="KW-0521">NADP</keyword>
<feature type="binding site" evidence="9">
    <location>
        <position position="158"/>
    </location>
    <ligand>
        <name>NADP(+)</name>
        <dbReference type="ChEBI" id="CHEBI:58349"/>
    </ligand>
</feature>
<dbReference type="InterPro" id="IPR013023">
    <property type="entry name" value="KARI"/>
</dbReference>
<dbReference type="NCBIfam" id="TIGR00465">
    <property type="entry name" value="ilvC"/>
    <property type="match status" value="1"/>
</dbReference>
<comment type="pathway">
    <text evidence="1 9">Amino-acid biosynthesis; L-valine biosynthesis; L-valine from pyruvate: step 2/4.</text>
</comment>
<dbReference type="SUPFAM" id="SSF48179">
    <property type="entry name" value="6-phosphogluconate dehydrogenase C-terminal domain-like"/>
    <property type="match status" value="2"/>
</dbReference>
<comment type="function">
    <text evidence="9">Involved in the biosynthesis of branched-chain amino acids (BCAA). Catalyzes an alkyl-migration followed by a ketol-acid reduction of (S)-2-acetolactate (S2AL) to yield (R)-2,3-dihydroxy-isovalerate. In the isomerase reaction, S2AL is rearranged via a Mg-dependent methyl migration to produce 3-hydroxy-3-methyl-2-ketobutyrate (HMKB). In the reductase reaction, this 2-ketoacid undergoes a metal-dependent reduction by NADPH to yield (R)-2,3-dihydroxy-isovalerate.</text>
</comment>
<proteinExistence type="inferred from homology"/>
<dbReference type="NCBIfam" id="NF003557">
    <property type="entry name" value="PRK05225.1"/>
    <property type="match status" value="1"/>
</dbReference>
<dbReference type="UniPathway" id="UPA00049">
    <property type="reaction ID" value="UER00060"/>
</dbReference>
<dbReference type="Pfam" id="PF01450">
    <property type="entry name" value="KARI_C"/>
    <property type="match status" value="2"/>
</dbReference>
<dbReference type="GO" id="GO:0009099">
    <property type="term" value="P:L-valine biosynthetic process"/>
    <property type="evidence" value="ECO:0007669"/>
    <property type="project" value="UniProtKB-UniRule"/>
</dbReference>
<keyword evidence="14" id="KW-1185">Reference proteome</keyword>
<dbReference type="SUPFAM" id="SSF51735">
    <property type="entry name" value="NAD(P)-binding Rossmann-fold domains"/>
    <property type="match status" value="1"/>
</dbReference>
<sequence>MGNYFNTLSLRDKLNQLSKCRFMDASEFTDGVTALKGKKIVVVGCGAQGLNQGLNMRDSGLDISYALRDAAIAEKRQSFINATENGFTVGTYQELIPTADLVLNLTPDKQHTSVVNAVMPLMKKGATLSYSHGFNIVEEGTQVREDLTVIMVAPKCPGTEVREEYKRGFGVPTLIAVHEENDPEGKGWAQAKAYAVATGGDRAGVLASSFIAEVKSDLMGEQTILCGLLQTGSILCFDKMVEEGIDPGYASKLIQYGWETVTEGLKYGGVTNMMDRLSNPAKIKAFELSEELKDIMRPLFQKHMDDIIEGRFSAGMMADWANDDHDLLTWRAATAETNFEKTPAGDVEISEQEYYDNGVLMVAMVRAGVELAFEAMTDSGIIDASAYYESLHETPLIANTIARRKLYEMNSVISDTAEYGCYLFDHACKPLLTDFMKNIKTDVIGKPYAKDNGAGVDNAKLIEVNAALRNHPVEKVGAFLRGSMTAMKPIV</sequence>
<feature type="binding site" evidence="9">
    <location>
        <begin position="108"/>
        <end position="110"/>
    </location>
    <ligand>
        <name>NADP(+)</name>
        <dbReference type="ChEBI" id="CHEBI:58349"/>
    </ligand>
</feature>
<evidence type="ECO:0000256" key="6">
    <source>
        <dbReference type="ARBA" id="ARBA00022842"/>
    </source>
</evidence>
<dbReference type="GO" id="GO:0000287">
    <property type="term" value="F:magnesium ion binding"/>
    <property type="evidence" value="ECO:0007669"/>
    <property type="project" value="UniProtKB-UniRule"/>
</dbReference>
<evidence type="ECO:0000256" key="8">
    <source>
        <dbReference type="ARBA" id="ARBA00023304"/>
    </source>
</evidence>
<evidence type="ECO:0000256" key="7">
    <source>
        <dbReference type="ARBA" id="ARBA00023002"/>
    </source>
</evidence>
<evidence type="ECO:0000256" key="2">
    <source>
        <dbReference type="ARBA" id="ARBA00004885"/>
    </source>
</evidence>
<keyword evidence="7 9" id="KW-0560">Oxidoreductase</keyword>
<accession>A0A1I1PMK7</accession>
<evidence type="ECO:0000256" key="4">
    <source>
        <dbReference type="ARBA" id="ARBA00022605"/>
    </source>
</evidence>
<evidence type="ECO:0000259" key="11">
    <source>
        <dbReference type="PROSITE" id="PS51850"/>
    </source>
</evidence>
<feature type="binding site" evidence="9">
    <location>
        <position position="68"/>
    </location>
    <ligand>
        <name>NADP(+)</name>
        <dbReference type="ChEBI" id="CHEBI:58349"/>
    </ligand>
</feature>
<dbReference type="InterPro" id="IPR008927">
    <property type="entry name" value="6-PGluconate_DH-like_C_sf"/>
</dbReference>
<keyword evidence="6 9" id="KW-0460">Magnesium</keyword>
<dbReference type="PANTHER" id="PTHR21371">
    <property type="entry name" value="KETOL-ACID REDUCTOISOMERASE, MITOCHONDRIAL"/>
    <property type="match status" value="1"/>
</dbReference>
<dbReference type="PANTHER" id="PTHR21371:SF1">
    <property type="entry name" value="KETOL-ACID REDUCTOISOMERASE, MITOCHONDRIAL"/>
    <property type="match status" value="1"/>
</dbReference>
<comment type="caution">
    <text evidence="10">Lacks conserved residue(s) required for the propagation of feature annotation.</text>
</comment>
<evidence type="ECO:0000256" key="1">
    <source>
        <dbReference type="ARBA" id="ARBA00004864"/>
    </source>
</evidence>
<dbReference type="GO" id="GO:0016853">
    <property type="term" value="F:isomerase activity"/>
    <property type="evidence" value="ECO:0007669"/>
    <property type="project" value="UniProtKB-KW"/>
</dbReference>
<evidence type="ECO:0000313" key="13">
    <source>
        <dbReference type="EMBL" id="SFD10962.1"/>
    </source>
</evidence>
<reference evidence="14" key="1">
    <citation type="submission" date="2016-10" db="EMBL/GenBank/DDBJ databases">
        <authorList>
            <person name="Varghese N."/>
            <person name="Submissions S."/>
        </authorList>
    </citation>
    <scope>NUCLEOTIDE SEQUENCE [LARGE SCALE GENOMIC DNA]</scope>
    <source>
        <strain evidence="14">DSM 25730</strain>
    </source>
</reference>
<dbReference type="InterPro" id="IPR013116">
    <property type="entry name" value="KARI_N"/>
</dbReference>
<dbReference type="AlphaFoldDB" id="A0A1I1PMK7"/>
<evidence type="ECO:0000256" key="10">
    <source>
        <dbReference type="PROSITE-ProRule" id="PRU01198"/>
    </source>
</evidence>
<comment type="catalytic activity">
    <reaction evidence="9">
        <text>(2R,3R)-2,3-dihydroxy-3-methylpentanoate + NADP(+) = (S)-2-ethyl-2-hydroxy-3-oxobutanoate + NADPH + H(+)</text>
        <dbReference type="Rhea" id="RHEA:13493"/>
        <dbReference type="ChEBI" id="CHEBI:15378"/>
        <dbReference type="ChEBI" id="CHEBI:49256"/>
        <dbReference type="ChEBI" id="CHEBI:49258"/>
        <dbReference type="ChEBI" id="CHEBI:57783"/>
        <dbReference type="ChEBI" id="CHEBI:58349"/>
        <dbReference type="EC" id="1.1.1.86"/>
    </reaction>
</comment>
<dbReference type="UniPathway" id="UPA00047">
    <property type="reaction ID" value="UER00056"/>
</dbReference>
<feature type="binding site" evidence="9 10">
    <location>
        <position position="217"/>
    </location>
    <ligand>
        <name>Mg(2+)</name>
        <dbReference type="ChEBI" id="CHEBI:18420"/>
        <label>2</label>
    </ligand>
</feature>
<keyword evidence="13" id="KW-0413">Isomerase</keyword>
<feature type="binding site" evidence="9 10">
    <location>
        <position position="414"/>
    </location>
    <ligand>
        <name>substrate</name>
    </ligand>
</feature>
<comment type="similarity">
    <text evidence="3 9 10">Belongs to the ketol-acid reductoisomerase family.</text>
</comment>
<dbReference type="OrthoDB" id="9804088at2"/>
<feature type="domain" description="KARI C-terminal knotted" evidence="12">
    <location>
        <begin position="345"/>
        <end position="487"/>
    </location>
</feature>
<evidence type="ECO:0000256" key="3">
    <source>
        <dbReference type="ARBA" id="ARBA00010318"/>
    </source>
</evidence>
<dbReference type="EC" id="1.1.1.86" evidence="9"/>
<dbReference type="GO" id="GO:0009097">
    <property type="term" value="P:isoleucine biosynthetic process"/>
    <property type="evidence" value="ECO:0007669"/>
    <property type="project" value="UniProtKB-UniRule"/>
</dbReference>
<evidence type="ECO:0000259" key="12">
    <source>
        <dbReference type="PROSITE" id="PS51851"/>
    </source>
</evidence>
<dbReference type="Proteomes" id="UP000199439">
    <property type="component" value="Unassembled WGS sequence"/>
</dbReference>
<feature type="binding site" evidence="10">
    <location>
        <position position="278"/>
    </location>
    <ligand>
        <name>substrate</name>
    </ligand>
</feature>
<evidence type="ECO:0000313" key="14">
    <source>
        <dbReference type="Proteomes" id="UP000199439"/>
    </source>
</evidence>
<keyword evidence="4 9" id="KW-0028">Amino-acid biosynthesis</keyword>
<gene>
    <name evidence="9" type="primary">ilvC</name>
    <name evidence="13" type="ORF">SAMN04487987_10450</name>
</gene>
<feature type="active site" evidence="9">
    <location>
        <position position="132"/>
    </location>
</feature>
<dbReference type="GO" id="GO:0005829">
    <property type="term" value="C:cytosol"/>
    <property type="evidence" value="ECO:0007669"/>
    <property type="project" value="TreeGrafter"/>
</dbReference>
<dbReference type="InterPro" id="IPR000506">
    <property type="entry name" value="KARI_C"/>
</dbReference>
<protein>
    <recommendedName>
        <fullName evidence="9">Ketol-acid reductoisomerase (NADP(+))</fullName>
        <shortName evidence="9">KARI</shortName>
        <ecNumber evidence="9">1.1.1.86</ecNumber>
    </recommendedName>
    <alternativeName>
        <fullName evidence="9">Acetohydroxy-acid isomeroreductase</fullName>
        <shortName evidence="9">AHIR</shortName>
    </alternativeName>
    <alternativeName>
        <fullName evidence="9">Alpha-keto-beta-hydroxylacyl reductoisomerase</fullName>
    </alternativeName>
</protein>
<comment type="pathway">
    <text evidence="2 9">Amino-acid biosynthesis; L-isoleucine biosynthesis; L-isoleucine from 2-oxobutanoate: step 2/4.</text>
</comment>
<dbReference type="PROSITE" id="PS51850">
    <property type="entry name" value="KARI_N"/>
    <property type="match status" value="1"/>
</dbReference>
<feature type="binding site" evidence="9">
    <location>
        <begin position="45"/>
        <end position="48"/>
    </location>
    <ligand>
        <name>NADP(+)</name>
        <dbReference type="ChEBI" id="CHEBI:58349"/>
    </ligand>
</feature>
<dbReference type="RefSeq" id="WP_092851002.1">
    <property type="nucleotide sequence ID" value="NZ_FOMI01000004.1"/>
</dbReference>
<feature type="binding site" evidence="9 10">
    <location>
        <position position="389"/>
    </location>
    <ligand>
        <name>Mg(2+)</name>
        <dbReference type="ChEBI" id="CHEBI:18420"/>
        <label>2</label>
    </ligand>
</feature>
<dbReference type="EMBL" id="FOMI01000004">
    <property type="protein sequence ID" value="SFD10962.1"/>
    <property type="molecule type" value="Genomic_DNA"/>
</dbReference>
<name>A0A1I1PMK7_9FLAO</name>
<dbReference type="PROSITE" id="PS51851">
    <property type="entry name" value="KARI_C"/>
    <property type="match status" value="2"/>
</dbReference>
<dbReference type="InterPro" id="IPR013328">
    <property type="entry name" value="6PGD_dom2"/>
</dbReference>
<dbReference type="Gene3D" id="1.10.1040.10">
    <property type="entry name" value="N-(1-d-carboxylethyl)-l-norvaline Dehydrogenase, domain 2"/>
    <property type="match status" value="1"/>
</dbReference>
<keyword evidence="5 9" id="KW-0479">Metal-binding</keyword>
<dbReference type="HAMAP" id="MF_00435">
    <property type="entry name" value="IlvC"/>
    <property type="match status" value="1"/>
</dbReference>
<feature type="domain" description="KARI N-terminal Rossmann" evidence="11">
    <location>
        <begin position="17"/>
        <end position="208"/>
    </location>
</feature>
<evidence type="ECO:0000256" key="9">
    <source>
        <dbReference type="HAMAP-Rule" id="MF_00435"/>
    </source>
</evidence>
<feature type="binding site" evidence="9">
    <location>
        <position position="76"/>
    </location>
    <ligand>
        <name>NADP(+)</name>
        <dbReference type="ChEBI" id="CHEBI:58349"/>
    </ligand>
</feature>
<feature type="domain" description="KARI C-terminal knotted" evidence="12">
    <location>
        <begin position="209"/>
        <end position="344"/>
    </location>
</feature>
<dbReference type="GO" id="GO:0004455">
    <property type="term" value="F:ketol-acid reductoisomerase activity"/>
    <property type="evidence" value="ECO:0007669"/>
    <property type="project" value="UniProtKB-UniRule"/>
</dbReference>
<dbReference type="InterPro" id="IPR036291">
    <property type="entry name" value="NAD(P)-bd_dom_sf"/>
</dbReference>
<evidence type="ECO:0000256" key="5">
    <source>
        <dbReference type="ARBA" id="ARBA00022723"/>
    </source>
</evidence>
<dbReference type="STRING" id="870482.SAMN04487987_10450"/>
<feature type="binding site" evidence="9">
    <location>
        <position position="78"/>
    </location>
    <ligand>
        <name>NADP(+)</name>
        <dbReference type="ChEBI" id="CHEBI:58349"/>
    </ligand>
</feature>
<keyword evidence="8 9" id="KW-0100">Branched-chain amino acid biosynthesis</keyword>
<feature type="binding site" evidence="9 10">
    <location>
        <position position="393"/>
    </location>
    <ligand>
        <name>Mg(2+)</name>
        <dbReference type="ChEBI" id="CHEBI:18420"/>
        <label>2</label>
    </ligand>
</feature>
<comment type="catalytic activity">
    <reaction evidence="9">
        <text>(2R)-2,3-dihydroxy-3-methylbutanoate + NADP(+) = (2S)-2-acetolactate + NADPH + H(+)</text>
        <dbReference type="Rhea" id="RHEA:22068"/>
        <dbReference type="ChEBI" id="CHEBI:15378"/>
        <dbReference type="ChEBI" id="CHEBI:49072"/>
        <dbReference type="ChEBI" id="CHEBI:57783"/>
        <dbReference type="ChEBI" id="CHEBI:58349"/>
        <dbReference type="ChEBI" id="CHEBI:58476"/>
        <dbReference type="EC" id="1.1.1.86"/>
    </reaction>
</comment>
<organism evidence="13 14">
    <name type="scientific">Algibacter pectinivorans</name>
    <dbReference type="NCBI Taxonomy" id="870482"/>
    <lineage>
        <taxon>Bacteria</taxon>
        <taxon>Pseudomonadati</taxon>
        <taxon>Bacteroidota</taxon>
        <taxon>Flavobacteriia</taxon>
        <taxon>Flavobacteriales</taxon>
        <taxon>Flavobacteriaceae</taxon>
        <taxon>Algibacter</taxon>
    </lineage>
</organism>
<feature type="binding site" evidence="9 10">
    <location>
        <position position="217"/>
    </location>
    <ligand>
        <name>Mg(2+)</name>
        <dbReference type="ChEBI" id="CHEBI:18420"/>
        <label>1</label>
    </ligand>
</feature>